<evidence type="ECO:0000313" key="1">
    <source>
        <dbReference type="EMBL" id="MBW0485145.1"/>
    </source>
</evidence>
<protein>
    <submittedName>
        <fullName evidence="1">Uncharacterized protein</fullName>
    </submittedName>
</protein>
<gene>
    <name evidence="1" type="ORF">O181_024860</name>
</gene>
<sequence>MHELASTLLPDPLQPLTCLHSHTALKIFLCGRAPISALTHPCRLTGSWSCCALTICLQCWNLIGMLTPPYALANPPLTILKLPYQIHRIWWIVCIQDERNHRNMHSGLLCKHHLREIGGAIHNVVRVQMMRLTN</sequence>
<name>A0A9Q3CLL7_9BASI</name>
<reference evidence="1" key="1">
    <citation type="submission" date="2021-03" db="EMBL/GenBank/DDBJ databases">
        <title>Draft genome sequence of rust myrtle Austropuccinia psidii MF-1, a brazilian biotype.</title>
        <authorList>
            <person name="Quecine M.C."/>
            <person name="Pachon D.M.R."/>
            <person name="Bonatelli M.L."/>
            <person name="Correr F.H."/>
            <person name="Franceschini L.M."/>
            <person name="Leite T.F."/>
            <person name="Margarido G.R.A."/>
            <person name="Almeida C.A."/>
            <person name="Ferrarezi J.A."/>
            <person name="Labate C.A."/>
        </authorList>
    </citation>
    <scope>NUCLEOTIDE SEQUENCE</scope>
    <source>
        <strain evidence="1">MF-1</strain>
    </source>
</reference>
<keyword evidence="2" id="KW-1185">Reference proteome</keyword>
<comment type="caution">
    <text evidence="1">The sequence shown here is derived from an EMBL/GenBank/DDBJ whole genome shotgun (WGS) entry which is preliminary data.</text>
</comment>
<accession>A0A9Q3CLL7</accession>
<dbReference type="EMBL" id="AVOT02008028">
    <property type="protein sequence ID" value="MBW0485145.1"/>
    <property type="molecule type" value="Genomic_DNA"/>
</dbReference>
<dbReference type="AlphaFoldDB" id="A0A9Q3CLL7"/>
<proteinExistence type="predicted"/>
<evidence type="ECO:0000313" key="2">
    <source>
        <dbReference type="Proteomes" id="UP000765509"/>
    </source>
</evidence>
<organism evidence="1 2">
    <name type="scientific">Austropuccinia psidii MF-1</name>
    <dbReference type="NCBI Taxonomy" id="1389203"/>
    <lineage>
        <taxon>Eukaryota</taxon>
        <taxon>Fungi</taxon>
        <taxon>Dikarya</taxon>
        <taxon>Basidiomycota</taxon>
        <taxon>Pucciniomycotina</taxon>
        <taxon>Pucciniomycetes</taxon>
        <taxon>Pucciniales</taxon>
        <taxon>Sphaerophragmiaceae</taxon>
        <taxon>Austropuccinia</taxon>
    </lineage>
</organism>
<dbReference type="Proteomes" id="UP000765509">
    <property type="component" value="Unassembled WGS sequence"/>
</dbReference>